<name>A0A9D1HWB9_9BACT</name>
<dbReference type="InterPro" id="IPR000120">
    <property type="entry name" value="Amidase"/>
</dbReference>
<accession>A0A9D1HWB9</accession>
<dbReference type="PANTHER" id="PTHR11895:SF151">
    <property type="entry name" value="GLUTAMYL-TRNA(GLN) AMIDOTRANSFERASE SUBUNIT A"/>
    <property type="match status" value="1"/>
</dbReference>
<dbReference type="GO" id="GO:0030956">
    <property type="term" value="C:glutamyl-tRNA(Gln) amidotransferase complex"/>
    <property type="evidence" value="ECO:0007669"/>
    <property type="project" value="InterPro"/>
</dbReference>
<evidence type="ECO:0000256" key="3">
    <source>
        <dbReference type="ARBA" id="ARBA00022741"/>
    </source>
</evidence>
<dbReference type="AlphaFoldDB" id="A0A9D1HWB9"/>
<sequence length="485" mass="54069">MNNYLNLPITELHELLKTRQIKPIDLVEEAFEKIENSDLNAFITLDKEGAMKRAKELEEIEPDNILFGIPIAIKDNIVTKNLTTTCASKMLADFNPIYDATVVERIKKANMIIIGKTNMDEFAMGSTGETSYFGNTLNPWNHRMVTGGSSSGSACSVSARLVPCALGSDTGGSIRQPSSFCGIVGLKPTYGRVSRHGLIAFASSLDAIGPMTKNVYDNALLLNILAGYDDNDYTSSKKPVDDYTSLIGADVSGFKIAVPTYYMSDQIDFEVREKISDVMDMLKAHGCQVDLVEMNYLEYAIPLYQVIALGEASSNLARFDGIRYGHRTDDYHNIEELYKNTRAEGFGDEVKRRIMIGSYVLSGENANIYYRKALQIRHAMVEEFKKQFETYDLMLGPTNTNVAYTFGMRQDDALKCFYDDILTIPVNMAGLPAMSLPVGFNYEKLPIGMHIIGNYFEEKKIYQLASFIEGKLNLDLMPKEGGAEC</sequence>
<evidence type="ECO:0000313" key="11">
    <source>
        <dbReference type="Proteomes" id="UP000824087"/>
    </source>
</evidence>
<dbReference type="Proteomes" id="UP000824087">
    <property type="component" value="Unassembled WGS sequence"/>
</dbReference>
<comment type="function">
    <text evidence="6 8">Allows the formation of correctly charged Gln-tRNA(Gln) through the transamidation of misacylated Glu-tRNA(Gln) in organisms which lack glutaminyl-tRNA synthetase. The reaction takes place in the presence of glutamine and ATP through an activated gamma-phospho-Glu-tRNA(Gln).</text>
</comment>
<dbReference type="GO" id="GO:0005524">
    <property type="term" value="F:ATP binding"/>
    <property type="evidence" value="ECO:0007669"/>
    <property type="project" value="UniProtKB-KW"/>
</dbReference>
<protein>
    <recommendedName>
        <fullName evidence="8">Glutamyl-tRNA(Gln) amidotransferase subunit A</fullName>
        <shortName evidence="8">Glu-ADT subunit A</shortName>
        <ecNumber evidence="8">6.3.5.7</ecNumber>
    </recommendedName>
</protein>
<dbReference type="GO" id="GO:0006412">
    <property type="term" value="P:translation"/>
    <property type="evidence" value="ECO:0007669"/>
    <property type="project" value="UniProtKB-UniRule"/>
</dbReference>
<comment type="catalytic activity">
    <reaction evidence="7 8">
        <text>L-glutamyl-tRNA(Gln) + L-glutamine + ATP + H2O = L-glutaminyl-tRNA(Gln) + L-glutamate + ADP + phosphate + H(+)</text>
        <dbReference type="Rhea" id="RHEA:17521"/>
        <dbReference type="Rhea" id="RHEA-COMP:9681"/>
        <dbReference type="Rhea" id="RHEA-COMP:9684"/>
        <dbReference type="ChEBI" id="CHEBI:15377"/>
        <dbReference type="ChEBI" id="CHEBI:15378"/>
        <dbReference type="ChEBI" id="CHEBI:29985"/>
        <dbReference type="ChEBI" id="CHEBI:30616"/>
        <dbReference type="ChEBI" id="CHEBI:43474"/>
        <dbReference type="ChEBI" id="CHEBI:58359"/>
        <dbReference type="ChEBI" id="CHEBI:78520"/>
        <dbReference type="ChEBI" id="CHEBI:78521"/>
        <dbReference type="ChEBI" id="CHEBI:456216"/>
        <dbReference type="EC" id="6.3.5.7"/>
    </reaction>
</comment>
<dbReference type="InterPro" id="IPR004412">
    <property type="entry name" value="GatA"/>
</dbReference>
<evidence type="ECO:0000259" key="9">
    <source>
        <dbReference type="Pfam" id="PF01425"/>
    </source>
</evidence>
<evidence type="ECO:0000256" key="5">
    <source>
        <dbReference type="ARBA" id="ARBA00022917"/>
    </source>
</evidence>
<evidence type="ECO:0000256" key="8">
    <source>
        <dbReference type="HAMAP-Rule" id="MF_00120"/>
    </source>
</evidence>
<dbReference type="NCBIfam" id="TIGR00132">
    <property type="entry name" value="gatA"/>
    <property type="match status" value="1"/>
</dbReference>
<evidence type="ECO:0000256" key="6">
    <source>
        <dbReference type="ARBA" id="ARBA00025295"/>
    </source>
</evidence>
<keyword evidence="2 8" id="KW-0436">Ligase</keyword>
<dbReference type="EC" id="6.3.5.7" evidence="8"/>
<feature type="active site" description="Charge relay system" evidence="8">
    <location>
        <position position="149"/>
    </location>
</feature>
<evidence type="ECO:0000256" key="4">
    <source>
        <dbReference type="ARBA" id="ARBA00022840"/>
    </source>
</evidence>
<evidence type="ECO:0000256" key="7">
    <source>
        <dbReference type="ARBA" id="ARBA00047407"/>
    </source>
</evidence>
<comment type="caution">
    <text evidence="10">The sequence shown here is derived from an EMBL/GenBank/DDBJ whole genome shotgun (WGS) entry which is preliminary data.</text>
</comment>
<dbReference type="GO" id="GO:0050567">
    <property type="term" value="F:glutaminyl-tRNA synthase (glutamine-hydrolyzing) activity"/>
    <property type="evidence" value="ECO:0007669"/>
    <property type="project" value="UniProtKB-UniRule"/>
</dbReference>
<gene>
    <name evidence="8 10" type="primary">gatA</name>
    <name evidence="10" type="ORF">IAD49_06590</name>
</gene>
<organism evidence="10 11">
    <name type="scientific">Candidatus Fimihabitans intestinipullorum</name>
    <dbReference type="NCBI Taxonomy" id="2840820"/>
    <lineage>
        <taxon>Bacteria</taxon>
        <taxon>Bacillati</taxon>
        <taxon>Mycoplasmatota</taxon>
        <taxon>Mycoplasmatota incertae sedis</taxon>
        <taxon>Candidatus Fimihabitans</taxon>
    </lineage>
</organism>
<evidence type="ECO:0000313" key="10">
    <source>
        <dbReference type="EMBL" id="HIU23232.1"/>
    </source>
</evidence>
<comment type="similarity">
    <text evidence="1 8">Belongs to the amidase family. GatA subfamily.</text>
</comment>
<dbReference type="SUPFAM" id="SSF75304">
    <property type="entry name" value="Amidase signature (AS) enzymes"/>
    <property type="match status" value="1"/>
</dbReference>
<dbReference type="Pfam" id="PF01425">
    <property type="entry name" value="Amidase"/>
    <property type="match status" value="1"/>
</dbReference>
<evidence type="ECO:0000256" key="2">
    <source>
        <dbReference type="ARBA" id="ARBA00022598"/>
    </source>
</evidence>
<keyword evidence="5 8" id="KW-0648">Protein biosynthesis</keyword>
<proteinExistence type="inferred from homology"/>
<reference evidence="10" key="2">
    <citation type="journal article" date="2021" name="PeerJ">
        <title>Extensive microbial diversity within the chicken gut microbiome revealed by metagenomics and culture.</title>
        <authorList>
            <person name="Gilroy R."/>
            <person name="Ravi A."/>
            <person name="Getino M."/>
            <person name="Pursley I."/>
            <person name="Horton D.L."/>
            <person name="Alikhan N.F."/>
            <person name="Baker D."/>
            <person name="Gharbi K."/>
            <person name="Hall N."/>
            <person name="Watson M."/>
            <person name="Adriaenssens E.M."/>
            <person name="Foster-Nyarko E."/>
            <person name="Jarju S."/>
            <person name="Secka A."/>
            <person name="Antonio M."/>
            <person name="Oren A."/>
            <person name="Chaudhuri R.R."/>
            <person name="La Ragione R."/>
            <person name="Hildebrand F."/>
            <person name="Pallen M.J."/>
        </authorList>
    </citation>
    <scope>NUCLEOTIDE SEQUENCE</scope>
    <source>
        <strain evidence="10">CHK197-8231</strain>
    </source>
</reference>
<dbReference type="HAMAP" id="MF_00120">
    <property type="entry name" value="GatA"/>
    <property type="match status" value="1"/>
</dbReference>
<reference evidence="10" key="1">
    <citation type="submission" date="2020-10" db="EMBL/GenBank/DDBJ databases">
        <authorList>
            <person name="Gilroy R."/>
        </authorList>
    </citation>
    <scope>NUCLEOTIDE SEQUENCE</scope>
    <source>
        <strain evidence="10">CHK197-8231</strain>
    </source>
</reference>
<dbReference type="InterPro" id="IPR036928">
    <property type="entry name" value="AS_sf"/>
</dbReference>
<evidence type="ECO:0000256" key="1">
    <source>
        <dbReference type="ARBA" id="ARBA00008069"/>
    </source>
</evidence>
<feature type="active site" description="Charge relay system" evidence="8">
    <location>
        <position position="74"/>
    </location>
</feature>
<keyword evidence="3 8" id="KW-0547">Nucleotide-binding</keyword>
<dbReference type="PROSITE" id="PS00571">
    <property type="entry name" value="AMIDASES"/>
    <property type="match status" value="1"/>
</dbReference>
<dbReference type="EMBL" id="DVML01000039">
    <property type="protein sequence ID" value="HIU23232.1"/>
    <property type="molecule type" value="Genomic_DNA"/>
</dbReference>
<dbReference type="PANTHER" id="PTHR11895">
    <property type="entry name" value="TRANSAMIDASE"/>
    <property type="match status" value="1"/>
</dbReference>
<feature type="domain" description="Amidase" evidence="9">
    <location>
        <begin position="25"/>
        <end position="460"/>
    </location>
</feature>
<keyword evidence="4 8" id="KW-0067">ATP-binding</keyword>
<dbReference type="InterPro" id="IPR023631">
    <property type="entry name" value="Amidase_dom"/>
</dbReference>
<dbReference type="Gene3D" id="3.90.1300.10">
    <property type="entry name" value="Amidase signature (AS) domain"/>
    <property type="match status" value="1"/>
</dbReference>
<dbReference type="InterPro" id="IPR020556">
    <property type="entry name" value="Amidase_CS"/>
</dbReference>
<feature type="active site" description="Acyl-ester intermediate" evidence="8">
    <location>
        <position position="173"/>
    </location>
</feature>
<comment type="subunit">
    <text evidence="8">Heterotrimer of A, B and C subunits.</text>
</comment>